<accession>A0A0M0KZN0</accession>
<keyword evidence="11" id="KW-0560">Oxidoreductase</keyword>
<dbReference type="GO" id="GO:0046872">
    <property type="term" value="F:metal ion binding"/>
    <property type="evidence" value="ECO:0007669"/>
    <property type="project" value="UniProtKB-UniRule"/>
</dbReference>
<sequence>MVKAAYLHIPFCHHICHYCDFNKVFFQNQPVEAYLEAMDQEMKQTVSAFPTKELETIFVGGGTPTALDEKQLEQFLTSIRTHLPLANNGEYTFEANPNELTKEKLTLLKEYGVNRLSIGVQTFNEELLKTIGRVHTNEEVERLVKLAKEMGFSNISLDLMYGLPGQDLEMFHQSIEKALELDVEHISSYSLIVEPKTVFYNLMRKGKLHTPSEDDEAKMYGFLMDTLAKSNFNQYEISNFAKPGYESRHNLTYWDNEEYYGIGAGAHGYVGGVRRSNVAPIKRYMDLVEEKGFAYLDEHVVTVGEQLEEEMFLGLRKTKGVSKERFAEKFGQSIQSVFGEAIAEQAKLGLLTDEDGYVRLTTKGRFLGNEVFQAFLGIND</sequence>
<organism evidence="11 12">
    <name type="scientific">Priestia koreensis</name>
    <dbReference type="NCBI Taxonomy" id="284581"/>
    <lineage>
        <taxon>Bacteria</taxon>
        <taxon>Bacillati</taxon>
        <taxon>Bacillota</taxon>
        <taxon>Bacilli</taxon>
        <taxon>Bacillales</taxon>
        <taxon>Bacillaceae</taxon>
        <taxon>Priestia</taxon>
    </lineage>
</organism>
<comment type="subcellular location">
    <subcellularLocation>
        <location evidence="9">Cytoplasm</location>
    </subcellularLocation>
</comment>
<evidence type="ECO:0000256" key="9">
    <source>
        <dbReference type="RuleBase" id="RU364116"/>
    </source>
</evidence>
<evidence type="ECO:0000256" key="2">
    <source>
        <dbReference type="ARBA" id="ARBA00017228"/>
    </source>
</evidence>
<feature type="domain" description="Radical SAM core" evidence="10">
    <location>
        <begin position="1"/>
        <end position="233"/>
    </location>
</feature>
<proteinExistence type="inferred from homology"/>
<dbReference type="EMBL" id="LILC01000019">
    <property type="protein sequence ID" value="KOO43863.1"/>
    <property type="molecule type" value="Genomic_DNA"/>
</dbReference>
<dbReference type="SFLD" id="SFLDF00562">
    <property type="entry name" value="HemN-like__clustered_with_heat"/>
    <property type="match status" value="1"/>
</dbReference>
<dbReference type="OrthoDB" id="9808022at2"/>
<dbReference type="NCBIfam" id="TIGR00539">
    <property type="entry name" value="hemN_rel"/>
    <property type="match status" value="1"/>
</dbReference>
<evidence type="ECO:0000313" key="11">
    <source>
        <dbReference type="EMBL" id="KOO43863.1"/>
    </source>
</evidence>
<dbReference type="PANTHER" id="PTHR13932">
    <property type="entry name" value="COPROPORPHYRINIGEN III OXIDASE"/>
    <property type="match status" value="1"/>
</dbReference>
<dbReference type="CDD" id="cd01335">
    <property type="entry name" value="Radical_SAM"/>
    <property type="match status" value="1"/>
</dbReference>
<evidence type="ECO:0000256" key="3">
    <source>
        <dbReference type="ARBA" id="ARBA00022617"/>
    </source>
</evidence>
<dbReference type="SUPFAM" id="SSF102114">
    <property type="entry name" value="Radical SAM enzymes"/>
    <property type="match status" value="1"/>
</dbReference>
<dbReference type="GO" id="GO:0004109">
    <property type="term" value="F:coproporphyrinogen oxidase activity"/>
    <property type="evidence" value="ECO:0007669"/>
    <property type="project" value="InterPro"/>
</dbReference>
<evidence type="ECO:0000256" key="8">
    <source>
        <dbReference type="ARBA" id="ARBA00023186"/>
    </source>
</evidence>
<dbReference type="RefSeq" id="WP_053402062.1">
    <property type="nucleotide sequence ID" value="NZ_LILC01000019.1"/>
</dbReference>
<keyword evidence="12" id="KW-1185">Reference proteome</keyword>
<evidence type="ECO:0000256" key="7">
    <source>
        <dbReference type="ARBA" id="ARBA00023014"/>
    </source>
</evidence>
<dbReference type="InterPro" id="IPR004559">
    <property type="entry name" value="HemW-like"/>
</dbReference>
<dbReference type="STRING" id="284581.AMD01_14060"/>
<dbReference type="SFLD" id="SFLDG01082">
    <property type="entry name" value="B12-binding_domain_containing"/>
    <property type="match status" value="1"/>
</dbReference>
<keyword evidence="3 9" id="KW-0349">Heme</keyword>
<dbReference type="GO" id="GO:0005737">
    <property type="term" value="C:cytoplasm"/>
    <property type="evidence" value="ECO:0007669"/>
    <property type="project" value="UniProtKB-SubCell"/>
</dbReference>
<name>A0A0M0KZN0_9BACI</name>
<keyword evidence="8 9" id="KW-0143">Chaperone</keyword>
<evidence type="ECO:0000256" key="1">
    <source>
        <dbReference type="ARBA" id="ARBA00006100"/>
    </source>
</evidence>
<keyword evidence="9" id="KW-0004">4Fe-4S</keyword>
<evidence type="ECO:0000259" key="10">
    <source>
        <dbReference type="PROSITE" id="PS51918"/>
    </source>
</evidence>
<dbReference type="InterPro" id="IPR034505">
    <property type="entry name" value="Coproporphyrinogen-III_oxidase"/>
</dbReference>
<dbReference type="GO" id="GO:0006779">
    <property type="term" value="P:porphyrin-containing compound biosynthetic process"/>
    <property type="evidence" value="ECO:0007669"/>
    <property type="project" value="InterPro"/>
</dbReference>
<keyword evidence="6 9" id="KW-0408">Iron</keyword>
<evidence type="ECO:0000256" key="5">
    <source>
        <dbReference type="ARBA" id="ARBA00022723"/>
    </source>
</evidence>
<comment type="similarity">
    <text evidence="1">Belongs to the anaerobic coproporphyrinogen-III oxidase family. HemW subfamily.</text>
</comment>
<keyword evidence="5 9" id="KW-0479">Metal-binding</keyword>
<dbReference type="InterPro" id="IPR006638">
    <property type="entry name" value="Elp3/MiaA/NifB-like_rSAM"/>
</dbReference>
<dbReference type="InterPro" id="IPR007197">
    <property type="entry name" value="rSAM"/>
</dbReference>
<dbReference type="Gene3D" id="3.20.20.70">
    <property type="entry name" value="Aldolase class I"/>
    <property type="match status" value="1"/>
</dbReference>
<evidence type="ECO:0000313" key="12">
    <source>
        <dbReference type="Proteomes" id="UP000037558"/>
    </source>
</evidence>
<dbReference type="SFLD" id="SFLDS00029">
    <property type="entry name" value="Radical_SAM"/>
    <property type="match status" value="1"/>
</dbReference>
<dbReference type="InterPro" id="IPR058240">
    <property type="entry name" value="rSAM_sf"/>
</dbReference>
<dbReference type="GO" id="GO:0051539">
    <property type="term" value="F:4 iron, 4 sulfur cluster binding"/>
    <property type="evidence" value="ECO:0007669"/>
    <property type="project" value="UniProtKB-UniRule"/>
</dbReference>
<dbReference type="InterPro" id="IPR010723">
    <property type="entry name" value="HemN_C"/>
</dbReference>
<dbReference type="SFLD" id="SFLDF00288">
    <property type="entry name" value="HemN-like__clustered_with_nucl"/>
    <property type="match status" value="1"/>
</dbReference>
<protein>
    <recommendedName>
        <fullName evidence="2 9">Heme chaperone HemW</fullName>
    </recommendedName>
</protein>
<reference evidence="12" key="1">
    <citation type="submission" date="2015-08" db="EMBL/GenBank/DDBJ databases">
        <title>Fjat-14210 dsm16467.</title>
        <authorList>
            <person name="Liu B."/>
            <person name="Wang J."/>
            <person name="Zhu Y."/>
            <person name="Liu G."/>
            <person name="Chen Q."/>
            <person name="Chen Z."/>
            <person name="Lan J."/>
            <person name="Che J."/>
            <person name="Ge C."/>
            <person name="Shi H."/>
            <person name="Pan Z."/>
            <person name="Liu X."/>
        </authorList>
    </citation>
    <scope>NUCLEOTIDE SEQUENCE [LARGE SCALE GENOMIC DNA]</scope>
    <source>
        <strain evidence="12">DSM 16467</strain>
    </source>
</reference>
<evidence type="ECO:0000256" key="6">
    <source>
        <dbReference type="ARBA" id="ARBA00023004"/>
    </source>
</evidence>
<dbReference type="PATRIC" id="fig|284581.3.peg.3882"/>
<dbReference type="SFLD" id="SFLDG01065">
    <property type="entry name" value="anaerobic_coproporphyrinogen-I"/>
    <property type="match status" value="1"/>
</dbReference>
<comment type="caution">
    <text evidence="11">The sequence shown here is derived from an EMBL/GenBank/DDBJ whole genome shotgun (WGS) entry which is preliminary data.</text>
</comment>
<keyword evidence="9" id="KW-0963">Cytoplasm</keyword>
<dbReference type="AlphaFoldDB" id="A0A0M0KZN0"/>
<gene>
    <name evidence="11" type="ORF">AMD01_14060</name>
</gene>
<dbReference type="PROSITE" id="PS51918">
    <property type="entry name" value="RADICAL_SAM"/>
    <property type="match status" value="1"/>
</dbReference>
<keyword evidence="4 9" id="KW-0949">S-adenosyl-L-methionine</keyword>
<dbReference type="SMART" id="SM00729">
    <property type="entry name" value="Elp3"/>
    <property type="match status" value="1"/>
</dbReference>
<keyword evidence="7 9" id="KW-0411">Iron-sulfur</keyword>
<dbReference type="Proteomes" id="UP000037558">
    <property type="component" value="Unassembled WGS sequence"/>
</dbReference>
<dbReference type="InterPro" id="IPR013785">
    <property type="entry name" value="Aldolase_TIM"/>
</dbReference>
<dbReference type="PANTHER" id="PTHR13932:SF5">
    <property type="entry name" value="RADICAL S-ADENOSYL METHIONINE DOMAIN-CONTAINING PROTEIN 1, MITOCHONDRIAL"/>
    <property type="match status" value="1"/>
</dbReference>
<evidence type="ECO:0000256" key="4">
    <source>
        <dbReference type="ARBA" id="ARBA00022691"/>
    </source>
</evidence>
<dbReference type="Pfam" id="PF04055">
    <property type="entry name" value="Radical_SAM"/>
    <property type="match status" value="1"/>
</dbReference>
<dbReference type="Pfam" id="PF06969">
    <property type="entry name" value="HemN_C"/>
    <property type="match status" value="1"/>
</dbReference>
<comment type="function">
    <text evidence="9">Probably acts as a heme chaperone, transferring heme to an unknown acceptor. Binds one molecule of heme per monomer, possibly covalently. Binds 1 [4Fe-4S] cluster. The cluster is coordinated with 3 cysteines and an exchangeable S-adenosyl-L-methionine.</text>
</comment>